<proteinExistence type="predicted"/>
<comment type="caution">
    <text evidence="1">The sequence shown here is derived from an EMBL/GenBank/DDBJ whole genome shotgun (WGS) entry which is preliminary data.</text>
</comment>
<dbReference type="EMBL" id="CM043022">
    <property type="protein sequence ID" value="KAI4456546.1"/>
    <property type="molecule type" value="Genomic_DNA"/>
</dbReference>
<accession>A0ACB9SPM0</accession>
<sequence length="1050" mass="120060">MHKHILWICVIFLRCSALAQASVVSQQNDVKSTELAQESNDRLLLFSTLDGNLHALEQQTGKKRWKINDRPVVQVPVNTTDAIVPLFLPDPRDGSLYLLGNNREPLKKLPFTIPQLVASSPCRSTDGILYTGKKKDTWFILDPITGHRQHVLSWDNVGSTCPVNNPDAVYVGRTLYSIMMVDSRNGNRKWNISFYDYSASPMSMEMVQRYNLVHFTSSSTGKLITLDRRRGDLLWEVDLRSPIVAAYILDPNGLISLPFTGLANNTLTHLTTHLLTHRNQPFVTQPSHMKLYPTLYIGEHLYGLYALPSLVDQNLVKITTSEVGPLLLEGPESSESPRAYPEYKIAGHNYNVHEGFYNIDPSLFHDIPKNANFTIVFIGHYNIPEYSSTKLLIAGNTNSHLKLITDASGDNTPVNSNSQDKHPHISIGIQTDFEENETRAQEQRKMNSFLLLLNGTYEGIKEWVNQQENKGLKLILIILVGCVIAMFWYLQMQVREFQQWSQNGSRTSQTSTTERNGAITSIAEELPDGLVRVGKIVFDPEDLLGKGCEGTFVYRGEFDKRKVAVKRLLPECFNFADREVALLRESDAHPNVVRYYCTEQDRMFRYIALELCQATLHDYIQGKCNRNAITSLEILRQATSGLGHLHSLDIVHRDIKPQNVLLSVSDAKGTVRAMISDFGLCKKLQVGRVSFSRRSGITGTDGWIAPEMLDNHERTTYAVDLFSLGCLYYYVLSEGNHPFGDTLRRQANILSGDSYLEDLNAEQWQIAIQKPLINALISSEPTLRPPCNAVLSHPIFWNTTTILAFLQDVSDRVEKSEMDDVVLRKLEENTENVVKKDWRYHIDDEVASDLRKYRSYRGESVRDLLRALRNKKHHYRELTPEAQRILGDIPDAFVNYWTSRFPLLLLHTWHAMQCVATEKPFNHYYPVGYRYSLDYAVDNVIELGDWDISGENLLMKESPRRNDKKRDIRFRTPHKDRSTAMSRDLRKARYDNLTGNQKVGLYRNLRRESNDDSQRSEYKKEQGATNRNATKSKKPNKVPEEPLMWSVNLN</sequence>
<reference evidence="1" key="1">
    <citation type="submission" date="2022-04" db="EMBL/GenBank/DDBJ databases">
        <title>Chromosome-scale genome assembly of Holotrichia oblita Faldermann.</title>
        <authorList>
            <person name="Rongchong L."/>
        </authorList>
    </citation>
    <scope>NUCLEOTIDE SEQUENCE</scope>
    <source>
        <strain evidence="1">81SQS9</strain>
    </source>
</reference>
<evidence type="ECO:0000313" key="1">
    <source>
        <dbReference type="EMBL" id="KAI4456546.1"/>
    </source>
</evidence>
<organism evidence="1 2">
    <name type="scientific">Holotrichia oblita</name>
    <name type="common">Chafer beetle</name>
    <dbReference type="NCBI Taxonomy" id="644536"/>
    <lineage>
        <taxon>Eukaryota</taxon>
        <taxon>Metazoa</taxon>
        <taxon>Ecdysozoa</taxon>
        <taxon>Arthropoda</taxon>
        <taxon>Hexapoda</taxon>
        <taxon>Insecta</taxon>
        <taxon>Pterygota</taxon>
        <taxon>Neoptera</taxon>
        <taxon>Endopterygota</taxon>
        <taxon>Coleoptera</taxon>
        <taxon>Polyphaga</taxon>
        <taxon>Scarabaeiformia</taxon>
        <taxon>Scarabaeidae</taxon>
        <taxon>Melolonthinae</taxon>
        <taxon>Holotrichia</taxon>
    </lineage>
</organism>
<keyword evidence="2" id="KW-1185">Reference proteome</keyword>
<gene>
    <name evidence="1" type="ORF">MML48_8g00009414</name>
</gene>
<evidence type="ECO:0000313" key="2">
    <source>
        <dbReference type="Proteomes" id="UP001056778"/>
    </source>
</evidence>
<protein>
    <submittedName>
        <fullName evidence="1">Ire1-related</fullName>
    </submittedName>
</protein>
<name>A0ACB9SPM0_HOLOL</name>
<dbReference type="Proteomes" id="UP001056778">
    <property type="component" value="Chromosome 8"/>
</dbReference>